<protein>
    <submittedName>
        <fullName evidence="2">Uncharacterized protein</fullName>
    </submittedName>
</protein>
<comment type="caution">
    <text evidence="2">The sequence shown here is derived from an EMBL/GenBank/DDBJ whole genome shotgun (WGS) entry which is preliminary data.</text>
</comment>
<feature type="transmembrane region" description="Helical" evidence="1">
    <location>
        <begin position="32"/>
        <end position="54"/>
    </location>
</feature>
<keyword evidence="1" id="KW-0812">Transmembrane</keyword>
<dbReference type="AlphaFoldDB" id="W7TIM2"/>
<sequence length="71" mass="8283">MHDQRPLFYPTLCKTSLWRGEGETQWKGRGEVSLIVGSLLVVELSFFVNLRFVITRQNCDLLTLLRCSSHW</sequence>
<evidence type="ECO:0000313" key="3">
    <source>
        <dbReference type="Proteomes" id="UP000019335"/>
    </source>
</evidence>
<accession>W7TIM2</accession>
<evidence type="ECO:0000256" key="1">
    <source>
        <dbReference type="SAM" id="Phobius"/>
    </source>
</evidence>
<dbReference type="EMBL" id="AZIL01001689">
    <property type="protein sequence ID" value="EWM23353.1"/>
    <property type="molecule type" value="Genomic_DNA"/>
</dbReference>
<keyword evidence="1" id="KW-1133">Transmembrane helix</keyword>
<reference evidence="2 3" key="1">
    <citation type="journal article" date="2014" name="Mol. Plant">
        <title>Chromosome Scale Genome Assembly and Transcriptome Profiling of Nannochloropsis gaditana in Nitrogen Depletion.</title>
        <authorList>
            <person name="Corteggiani Carpinelli E."/>
            <person name="Telatin A."/>
            <person name="Vitulo N."/>
            <person name="Forcato C."/>
            <person name="D'Angelo M."/>
            <person name="Schiavon R."/>
            <person name="Vezzi A."/>
            <person name="Giacometti G.M."/>
            <person name="Morosinotto T."/>
            <person name="Valle G."/>
        </authorList>
    </citation>
    <scope>NUCLEOTIDE SEQUENCE [LARGE SCALE GENOMIC DNA]</scope>
    <source>
        <strain evidence="2 3">B-31</strain>
    </source>
</reference>
<name>W7TIM2_9STRA</name>
<keyword evidence="3" id="KW-1185">Reference proteome</keyword>
<evidence type="ECO:0000313" key="2">
    <source>
        <dbReference type="EMBL" id="EWM23353.1"/>
    </source>
</evidence>
<proteinExistence type="predicted"/>
<organism evidence="2 3">
    <name type="scientific">Nannochloropsis gaditana</name>
    <dbReference type="NCBI Taxonomy" id="72520"/>
    <lineage>
        <taxon>Eukaryota</taxon>
        <taxon>Sar</taxon>
        <taxon>Stramenopiles</taxon>
        <taxon>Ochrophyta</taxon>
        <taxon>Eustigmatophyceae</taxon>
        <taxon>Eustigmatales</taxon>
        <taxon>Monodopsidaceae</taxon>
        <taxon>Nannochloropsis</taxon>
    </lineage>
</organism>
<keyword evidence="1" id="KW-0472">Membrane</keyword>
<gene>
    <name evidence="2" type="ORF">Naga_100057g26</name>
</gene>
<dbReference type="Proteomes" id="UP000019335">
    <property type="component" value="Chromosome 17"/>
</dbReference>